<dbReference type="AlphaFoldDB" id="A0A1B4Q011"/>
<evidence type="ECO:0000313" key="4">
    <source>
        <dbReference type="Proteomes" id="UP000094776"/>
    </source>
</evidence>
<dbReference type="InterPro" id="IPR041173">
    <property type="entry name" value="LodA_C"/>
</dbReference>
<dbReference type="RefSeq" id="WP_059952591.1">
    <property type="nucleotide sequence ID" value="NZ_CP013444.1"/>
</dbReference>
<evidence type="ECO:0000259" key="2">
    <source>
        <dbReference type="Pfam" id="PF18417"/>
    </source>
</evidence>
<proteinExistence type="predicted"/>
<name>A0A1B4Q011_BURCE</name>
<evidence type="ECO:0000259" key="1">
    <source>
        <dbReference type="Pfam" id="PF17990"/>
    </source>
</evidence>
<dbReference type="Pfam" id="PF17990">
    <property type="entry name" value="LodA_N"/>
    <property type="match status" value="1"/>
</dbReference>
<gene>
    <name evidence="3" type="ORF">WT26_26865</name>
</gene>
<feature type="domain" description="L-lysine epsilon oxidase C-terminal" evidence="2">
    <location>
        <begin position="391"/>
        <end position="511"/>
    </location>
</feature>
<evidence type="ECO:0000313" key="3">
    <source>
        <dbReference type="EMBL" id="AOK19520.1"/>
    </source>
</evidence>
<dbReference type="InterPro" id="IPR041168">
    <property type="entry name" value="LodA_N"/>
</dbReference>
<protein>
    <recommendedName>
        <fullName evidence="5">L-lysine 6-oxidase</fullName>
    </recommendedName>
</protein>
<sequence>MVEYKIYPPIGVARVGNAPDTFYIGAESYRGLPINPDGRPFQQQDFRDEQGRLRRQAARFRIYRIENGVAEEVTLDTPYVKSIRWTAHLANKKPSWYAFSPAEGEDGYAPTHPLRNPDAPDRHQLLIDAGPREIHGRRAGNVHFNHAQVPSGYTGAHFPPGRLYPMMQSIETLGELRTDDAGRLLVLGGYGIAGSTNPAPALDDYANNDGWWDDTSDGPIGATIEFSDRPSVHAASAHVLVGPPKYAPEIPNLVTLYDTIFDAMVRAGHYPEILDAGMWRSGKHGYRPNFRTEIEPLLERATFYPWVAAIPPKPHTFDFDKLGAIGPDGEGDEAFKGLRRYILDVLRPPYRENDFVNSRGATMMPYLAGDACLMDDSADSRYLDLTDSRVKPRNTKSTYLRLTDTQYFFLQQWAKGHFVNERPTTPPPDALTRGVLDNCVGGAFSPGIEMTWISRVPEIYAEPFRIRSRFVVEGPLSLGYDPQRGMEPGDLTRYMAVPWQADFNECASQPIGDRTLWWWPAQRPEFVYLEPQVAPLLAAANAAPPPPDQQTGRQVPWIGTDYDQLAGDYVMFPDNVDMVRYWSRLGFVMEKRVEGEQRFVEVERTLARPFYPSTRASNDD</sequence>
<dbReference type="Pfam" id="PF18417">
    <property type="entry name" value="LodA_C"/>
    <property type="match status" value="1"/>
</dbReference>
<dbReference type="EMBL" id="CP013444">
    <property type="protein sequence ID" value="AOK19520.1"/>
    <property type="molecule type" value="Genomic_DNA"/>
</dbReference>
<dbReference type="Proteomes" id="UP000094776">
    <property type="component" value="Chromosome 2"/>
</dbReference>
<organism evidence="3 4">
    <name type="scientific">Burkholderia cepacia</name>
    <name type="common">Pseudomonas cepacia</name>
    <dbReference type="NCBI Taxonomy" id="292"/>
    <lineage>
        <taxon>Bacteria</taxon>
        <taxon>Pseudomonadati</taxon>
        <taxon>Pseudomonadota</taxon>
        <taxon>Betaproteobacteria</taxon>
        <taxon>Burkholderiales</taxon>
        <taxon>Burkholderiaceae</taxon>
        <taxon>Burkholderia</taxon>
        <taxon>Burkholderia cepacia complex</taxon>
    </lineage>
</organism>
<reference evidence="3 4" key="1">
    <citation type="submission" date="2015-12" db="EMBL/GenBank/DDBJ databases">
        <title>Diversity of Burkholderia near neighbor genomes.</title>
        <authorList>
            <person name="Sahl J."/>
            <person name="Wagner D."/>
            <person name="Keim P."/>
        </authorList>
    </citation>
    <scope>NUCLEOTIDE SEQUENCE [LARGE SCALE GENOMIC DNA]</scope>
    <source>
        <strain evidence="3 4">MSMB1184WGS</strain>
    </source>
</reference>
<accession>A0A1B4Q011</accession>
<feature type="domain" description="L-Lysine epsilon oxidase N-terminal" evidence="1">
    <location>
        <begin position="7"/>
        <end position="241"/>
    </location>
</feature>
<evidence type="ECO:0008006" key="5">
    <source>
        <dbReference type="Google" id="ProtNLM"/>
    </source>
</evidence>